<accession>A0A261QZH7</accession>
<evidence type="ECO:0000256" key="6">
    <source>
        <dbReference type="ARBA" id="ARBA00022691"/>
    </source>
</evidence>
<gene>
    <name evidence="13" type="primary">queA</name>
    <name evidence="14" type="ORF">CAL19_13755</name>
</gene>
<dbReference type="PANTHER" id="PTHR30307">
    <property type="entry name" value="S-ADENOSYLMETHIONINE:TRNA RIBOSYLTRANSFERASE-ISOMERASE"/>
    <property type="match status" value="1"/>
</dbReference>
<dbReference type="GO" id="GO:0008616">
    <property type="term" value="P:tRNA queuosine(34) biosynthetic process"/>
    <property type="evidence" value="ECO:0007669"/>
    <property type="project" value="UniProtKB-UniRule"/>
</dbReference>
<dbReference type="Proteomes" id="UP000216947">
    <property type="component" value="Unassembled WGS sequence"/>
</dbReference>
<evidence type="ECO:0000256" key="3">
    <source>
        <dbReference type="ARBA" id="ARBA00011245"/>
    </source>
</evidence>
<keyword evidence="7 13" id="KW-0671">Queuosine biosynthesis</keyword>
<dbReference type="Gene3D" id="2.40.10.240">
    <property type="entry name" value="QueA-like"/>
    <property type="match status" value="1"/>
</dbReference>
<dbReference type="FunFam" id="3.40.1780.10:FF:000001">
    <property type="entry name" value="S-adenosylmethionine:tRNA ribosyltransferase-isomerase"/>
    <property type="match status" value="1"/>
</dbReference>
<dbReference type="PANTHER" id="PTHR30307:SF0">
    <property type="entry name" value="S-ADENOSYLMETHIONINE:TRNA RIBOSYLTRANSFERASE-ISOMERASE"/>
    <property type="match status" value="1"/>
</dbReference>
<dbReference type="AlphaFoldDB" id="A0A261QZH7"/>
<evidence type="ECO:0000256" key="11">
    <source>
        <dbReference type="ARBA" id="ARBA00069325"/>
    </source>
</evidence>
<evidence type="ECO:0000256" key="10">
    <source>
        <dbReference type="ARBA" id="ARBA00066503"/>
    </source>
</evidence>
<dbReference type="NCBIfam" id="NF001140">
    <property type="entry name" value="PRK00147.1"/>
    <property type="match status" value="1"/>
</dbReference>
<dbReference type="NCBIfam" id="TIGR00113">
    <property type="entry name" value="queA"/>
    <property type="match status" value="1"/>
</dbReference>
<dbReference type="Gene3D" id="3.40.1780.10">
    <property type="entry name" value="QueA-like"/>
    <property type="match status" value="1"/>
</dbReference>
<dbReference type="GO" id="GO:0051075">
    <property type="term" value="F:S-adenosylmethionine:tRNA ribosyltransferase-isomerase activity"/>
    <property type="evidence" value="ECO:0007669"/>
    <property type="project" value="UniProtKB-EC"/>
</dbReference>
<evidence type="ECO:0000256" key="4">
    <source>
        <dbReference type="ARBA" id="ARBA00022490"/>
    </source>
</evidence>
<evidence type="ECO:0000313" key="15">
    <source>
        <dbReference type="Proteomes" id="UP000216947"/>
    </source>
</evidence>
<evidence type="ECO:0000256" key="13">
    <source>
        <dbReference type="HAMAP-Rule" id="MF_00113"/>
    </source>
</evidence>
<keyword evidence="4 13" id="KW-0963">Cytoplasm</keyword>
<dbReference type="HAMAP" id="MF_00113">
    <property type="entry name" value="QueA"/>
    <property type="match status" value="1"/>
</dbReference>
<dbReference type="Pfam" id="PF02547">
    <property type="entry name" value="Queuosine_synth"/>
    <property type="match status" value="1"/>
</dbReference>
<dbReference type="EC" id="2.4.99.17" evidence="10 13"/>
<evidence type="ECO:0000256" key="2">
    <source>
        <dbReference type="ARBA" id="ARBA00004691"/>
    </source>
</evidence>
<comment type="caution">
    <text evidence="14">The sequence shown here is derived from an EMBL/GenBank/DDBJ whole genome shotgun (WGS) entry which is preliminary data.</text>
</comment>
<evidence type="ECO:0000256" key="7">
    <source>
        <dbReference type="ARBA" id="ARBA00022785"/>
    </source>
</evidence>
<evidence type="ECO:0000256" key="12">
    <source>
        <dbReference type="ARBA" id="ARBA00076160"/>
    </source>
</evidence>
<keyword evidence="5 13" id="KW-0808">Transferase</keyword>
<keyword evidence="15" id="KW-1185">Reference proteome</keyword>
<keyword evidence="14" id="KW-0413">Isomerase</keyword>
<reference evidence="15" key="1">
    <citation type="submission" date="2017-05" db="EMBL/GenBank/DDBJ databases">
        <title>Complete and WGS of Bordetella genogroups.</title>
        <authorList>
            <person name="Spilker T."/>
            <person name="Lipuma J."/>
        </authorList>
    </citation>
    <scope>NUCLEOTIDE SEQUENCE [LARGE SCALE GENOMIC DNA]</scope>
    <source>
        <strain evidence="15">AU18089</strain>
    </source>
</reference>
<proteinExistence type="inferred from homology"/>
<comment type="subcellular location">
    <subcellularLocation>
        <location evidence="1 13">Cytoplasm</location>
    </subcellularLocation>
</comment>
<evidence type="ECO:0000313" key="14">
    <source>
        <dbReference type="EMBL" id="OZI18121.1"/>
    </source>
</evidence>
<dbReference type="InterPro" id="IPR042119">
    <property type="entry name" value="QueA_dom2"/>
</dbReference>
<comment type="catalytic activity">
    <reaction evidence="8 13">
        <text>7-aminomethyl-7-carbaguanosine(34) in tRNA + S-adenosyl-L-methionine = epoxyqueuosine(34) in tRNA + adenine + L-methionine + 2 H(+)</text>
        <dbReference type="Rhea" id="RHEA:32155"/>
        <dbReference type="Rhea" id="RHEA-COMP:10342"/>
        <dbReference type="Rhea" id="RHEA-COMP:18582"/>
        <dbReference type="ChEBI" id="CHEBI:15378"/>
        <dbReference type="ChEBI" id="CHEBI:16708"/>
        <dbReference type="ChEBI" id="CHEBI:57844"/>
        <dbReference type="ChEBI" id="CHEBI:59789"/>
        <dbReference type="ChEBI" id="CHEBI:82833"/>
        <dbReference type="ChEBI" id="CHEBI:194443"/>
        <dbReference type="EC" id="2.4.99.17"/>
    </reaction>
</comment>
<protein>
    <recommendedName>
        <fullName evidence="11 13">S-adenosylmethionine:tRNA ribosyltransferase-isomerase</fullName>
        <ecNumber evidence="10 13">2.4.99.17</ecNumber>
    </recommendedName>
    <alternativeName>
        <fullName evidence="12 13">Queuosine biosynthesis protein QueA</fullName>
    </alternativeName>
</protein>
<organism evidence="14 15">
    <name type="scientific">Bordetella genomosp. 7</name>
    <dbReference type="NCBI Taxonomy" id="1416805"/>
    <lineage>
        <taxon>Bacteria</taxon>
        <taxon>Pseudomonadati</taxon>
        <taxon>Pseudomonadota</taxon>
        <taxon>Betaproteobacteria</taxon>
        <taxon>Burkholderiales</taxon>
        <taxon>Alcaligenaceae</taxon>
        <taxon>Bordetella</taxon>
    </lineage>
</organism>
<evidence type="ECO:0000256" key="5">
    <source>
        <dbReference type="ARBA" id="ARBA00022679"/>
    </source>
</evidence>
<dbReference type="GO" id="GO:0005737">
    <property type="term" value="C:cytoplasm"/>
    <property type="evidence" value="ECO:0007669"/>
    <property type="project" value="UniProtKB-SubCell"/>
</dbReference>
<evidence type="ECO:0000256" key="9">
    <source>
        <dbReference type="ARBA" id="ARBA00061210"/>
    </source>
</evidence>
<evidence type="ECO:0000256" key="8">
    <source>
        <dbReference type="ARBA" id="ARBA00052751"/>
    </source>
</evidence>
<comment type="pathway">
    <text evidence="2 13">tRNA modification; tRNA-queuosine biosynthesis.</text>
</comment>
<sequence>MPSSFTLSDFDYALPPELIAQTPATQRAGSRLLHLDGAGALHDLRFPDLAGLLRPGDLLVFNDTRVIKARLAGHKASGGKVEVLVERITEPDRALAHVRASKSPGPGTTLHLAGAFDATVLGRQGELFDLRFPAPVLDLLDAHGATPLPPYIAHSADATDEARYQTVYAREPGAVAAPTAGLHFDEAMLEQLALAGVERAFVTLHVGAGTFQPVRVQNIADHVMHAEWYTVGQATADAIARARARGGRVVAVGTTSVRALESAAAQNPGGPGTPLAPAQGDTRLFITPGYRYQVVDALVTNFHLPQSTLLMLVSALAGIEPIRRAYAHAVAQRYRFFSYGDAMFIESPAH</sequence>
<dbReference type="InterPro" id="IPR003699">
    <property type="entry name" value="QueA"/>
</dbReference>
<comment type="similarity">
    <text evidence="9 13">Belongs to the QueA family.</text>
</comment>
<dbReference type="UniPathway" id="UPA00392"/>
<name>A0A261QZH7_9BORD</name>
<comment type="subunit">
    <text evidence="3 13">Monomer.</text>
</comment>
<dbReference type="InterPro" id="IPR042118">
    <property type="entry name" value="QueA_dom1"/>
</dbReference>
<comment type="function">
    <text evidence="13">Transfers and isomerizes the ribose moiety from AdoMet to the 7-aminomethyl group of 7-deazaguanine (preQ1-tRNA) to give epoxyqueuosine (oQ-tRNA).</text>
</comment>
<keyword evidence="6 13" id="KW-0949">S-adenosyl-L-methionine</keyword>
<evidence type="ECO:0000256" key="1">
    <source>
        <dbReference type="ARBA" id="ARBA00004496"/>
    </source>
</evidence>
<dbReference type="EMBL" id="NEVK01000006">
    <property type="protein sequence ID" value="OZI18121.1"/>
    <property type="molecule type" value="Genomic_DNA"/>
</dbReference>
<dbReference type="InterPro" id="IPR036100">
    <property type="entry name" value="QueA_sf"/>
</dbReference>
<dbReference type="RefSeq" id="WP_094797065.1">
    <property type="nucleotide sequence ID" value="NZ_NEVK01000006.1"/>
</dbReference>
<dbReference type="SUPFAM" id="SSF111337">
    <property type="entry name" value="QueA-like"/>
    <property type="match status" value="1"/>
</dbReference>